<evidence type="ECO:0000313" key="1">
    <source>
        <dbReference type="EMBL" id="TXS32796.1"/>
    </source>
</evidence>
<reference evidence="1" key="1">
    <citation type="submission" date="2018-10" db="EMBL/GenBank/DDBJ databases">
        <authorList>
            <person name="Hariharan J."/>
            <person name="Choudoir M.J."/>
            <person name="Diebold P."/>
            <person name="Panke-Buisse K."/>
            <person name="Campbell A.N."/>
            <person name="Buckley D.H."/>
        </authorList>
    </citation>
    <scope>NUCLEOTIDE SEQUENCE</scope>
    <source>
        <strain evidence="1">Gb1</strain>
    </source>
</reference>
<proteinExistence type="predicted"/>
<gene>
    <name evidence="1" type="ORF">EAO74_05500</name>
</gene>
<accession>A0A652LAC9</accession>
<organism evidence="1">
    <name type="scientific">Streptomyces sp. gb1(2016)</name>
    <dbReference type="NCBI Taxonomy" id="1828321"/>
    <lineage>
        <taxon>Bacteria</taxon>
        <taxon>Bacillati</taxon>
        <taxon>Actinomycetota</taxon>
        <taxon>Actinomycetes</taxon>
        <taxon>Kitasatosporales</taxon>
        <taxon>Streptomycetaceae</taxon>
        <taxon>Streptomyces</taxon>
    </lineage>
</organism>
<dbReference type="AlphaFoldDB" id="A0A652LAC9"/>
<sequence length="108" mass="12209">MRCRWLMDICFPYGDLAWLIAELGMPDAETRDSVGRLVELGHLETFGADEVEFHEARAVSQHVRDAIDATVDDLTPAERVAVARFADLVDLRWDRAVAAQRSKHLSDE</sequence>
<name>A0A652LAC9_9ACTN</name>
<protein>
    <submittedName>
        <fullName evidence="1">Uncharacterized protein</fullName>
    </submittedName>
</protein>
<comment type="caution">
    <text evidence="1">The sequence shown here is derived from an EMBL/GenBank/DDBJ whole genome shotgun (WGS) entry which is preliminary data.</text>
</comment>
<dbReference type="EMBL" id="RDBM01000021">
    <property type="protein sequence ID" value="TXS32796.1"/>
    <property type="molecule type" value="Genomic_DNA"/>
</dbReference>